<dbReference type="GO" id="GO:0005764">
    <property type="term" value="C:lysosome"/>
    <property type="evidence" value="ECO:0007669"/>
    <property type="project" value="TreeGrafter"/>
</dbReference>
<dbReference type="SUPFAM" id="SSF53474">
    <property type="entry name" value="alpha/beta-Hydrolases"/>
    <property type="match status" value="1"/>
</dbReference>
<dbReference type="Pfam" id="PF02089">
    <property type="entry name" value="Palm_thioest"/>
    <property type="match status" value="1"/>
</dbReference>
<dbReference type="EMBL" id="HBIH01017995">
    <property type="protein sequence ID" value="CAE0326567.1"/>
    <property type="molecule type" value="Transcribed_RNA"/>
</dbReference>
<dbReference type="Gene3D" id="3.40.50.1820">
    <property type="entry name" value="alpha/beta hydrolase"/>
    <property type="match status" value="1"/>
</dbReference>
<reference evidence="2" key="1">
    <citation type="submission" date="2021-01" db="EMBL/GenBank/DDBJ databases">
        <authorList>
            <person name="Corre E."/>
            <person name="Pelletier E."/>
            <person name="Niang G."/>
            <person name="Scheremetjew M."/>
            <person name="Finn R."/>
            <person name="Kale V."/>
            <person name="Holt S."/>
            <person name="Cochrane G."/>
            <person name="Meng A."/>
            <person name="Brown T."/>
            <person name="Cohen L."/>
        </authorList>
    </citation>
    <scope>NUCLEOTIDE SEQUENCE</scope>
    <source>
        <strain evidence="2">S3</strain>
    </source>
</reference>
<proteinExistence type="predicted"/>
<dbReference type="PANTHER" id="PTHR11247:SF8">
    <property type="entry name" value="PALMITOYL-PROTEIN THIOESTERASE 1"/>
    <property type="match status" value="1"/>
</dbReference>
<sequence length="350" mass="39655">MYMNYQERIEDMMEDEREEFIQKMKTKKEHHSHHESCPFMKFFEKKISKPLVDEDHDSPFYALEADDVSSTWDHTKPEGVPTAVFHGLGDACIYPGMKSFTQELSEGTNAPAHCIEVGLPTFGEYFNNFETIADKSCQKIAKDPDFQGEFNVVGLSQGGLLARYIVEECDMPGTVRNMLSIAGPHMGVDAIPNCSDGVLCSVLNAAARKLVYLKPVQNWLAPAGYFRDVRHMKNYEKDSVFLPALNNEHDAEGTYSAMRKSRFSDLNGAMLVMFNQDTIVYPKQSSWFQTLDDKAEKVLPLNATAFYNDDYIGLKSLVEANKVDFVSIEGNHLQFTDDDVQNTFIPFLNK</sequence>
<name>A0A7S3MXR8_9SPIT</name>
<organism evidence="2">
    <name type="scientific">Strombidium inclinatum</name>
    <dbReference type="NCBI Taxonomy" id="197538"/>
    <lineage>
        <taxon>Eukaryota</taxon>
        <taxon>Sar</taxon>
        <taxon>Alveolata</taxon>
        <taxon>Ciliophora</taxon>
        <taxon>Intramacronucleata</taxon>
        <taxon>Spirotrichea</taxon>
        <taxon>Oligotrichia</taxon>
        <taxon>Strombidiidae</taxon>
        <taxon>Strombidium</taxon>
    </lineage>
</organism>
<gene>
    <name evidence="2" type="ORF">SINC0208_LOCUS7194</name>
</gene>
<evidence type="ECO:0000256" key="1">
    <source>
        <dbReference type="ARBA" id="ARBA00022801"/>
    </source>
</evidence>
<dbReference type="GO" id="GO:0016790">
    <property type="term" value="F:thiolester hydrolase activity"/>
    <property type="evidence" value="ECO:0007669"/>
    <property type="project" value="TreeGrafter"/>
</dbReference>
<keyword evidence="1" id="KW-0378">Hydrolase</keyword>
<dbReference type="PANTHER" id="PTHR11247">
    <property type="entry name" value="PALMITOYL-PROTEIN THIOESTERASE/DOLICHYLDIPHOSPHATASE 1"/>
    <property type="match status" value="1"/>
</dbReference>
<evidence type="ECO:0008006" key="3">
    <source>
        <dbReference type="Google" id="ProtNLM"/>
    </source>
</evidence>
<accession>A0A7S3MXR8</accession>
<dbReference type="InterPro" id="IPR029058">
    <property type="entry name" value="AB_hydrolase_fold"/>
</dbReference>
<dbReference type="AlphaFoldDB" id="A0A7S3MXR8"/>
<evidence type="ECO:0000313" key="2">
    <source>
        <dbReference type="EMBL" id="CAE0326567.1"/>
    </source>
</evidence>
<protein>
    <recommendedName>
        <fullName evidence="3">Palmitoyl-protein thioesterase 1</fullName>
    </recommendedName>
</protein>